<dbReference type="Proteomes" id="UP000642829">
    <property type="component" value="Unassembled WGS sequence"/>
</dbReference>
<reference evidence="2" key="1">
    <citation type="journal article" date="2014" name="Int. J. Syst. Evol. Microbiol.">
        <title>Complete genome sequence of Corynebacterium casei LMG S-19264T (=DSM 44701T), isolated from a smear-ripened cheese.</title>
        <authorList>
            <consortium name="US DOE Joint Genome Institute (JGI-PGF)"/>
            <person name="Walter F."/>
            <person name="Albersmeier A."/>
            <person name="Kalinowski J."/>
            <person name="Ruckert C."/>
        </authorList>
    </citation>
    <scope>NUCLEOTIDE SEQUENCE</scope>
    <source>
        <strain evidence="2">KCTC 12870</strain>
    </source>
</reference>
<accession>A0A8J3DKV3</accession>
<dbReference type="RefSeq" id="WP_200163234.1">
    <property type="nucleotide sequence ID" value="NZ_BMXG01000027.1"/>
</dbReference>
<protein>
    <recommendedName>
        <fullName evidence="4">Preprotein translocase subunit SecB</fullName>
    </recommendedName>
</protein>
<evidence type="ECO:0000313" key="3">
    <source>
        <dbReference type="Proteomes" id="UP000642829"/>
    </source>
</evidence>
<feature type="compositionally biased region" description="Basic and acidic residues" evidence="1">
    <location>
        <begin position="135"/>
        <end position="149"/>
    </location>
</feature>
<gene>
    <name evidence="2" type="ORF">GCM10007047_31680</name>
</gene>
<dbReference type="InterPro" id="IPR035958">
    <property type="entry name" value="SecB-like_sf"/>
</dbReference>
<evidence type="ECO:0000313" key="2">
    <source>
        <dbReference type="EMBL" id="GHC11967.1"/>
    </source>
</evidence>
<proteinExistence type="predicted"/>
<dbReference type="Gene3D" id="3.10.420.10">
    <property type="entry name" value="SecB-like"/>
    <property type="match status" value="1"/>
</dbReference>
<reference evidence="2" key="2">
    <citation type="submission" date="2020-09" db="EMBL/GenBank/DDBJ databases">
        <authorList>
            <person name="Sun Q."/>
            <person name="Kim S."/>
        </authorList>
    </citation>
    <scope>NUCLEOTIDE SEQUENCE</scope>
    <source>
        <strain evidence="2">KCTC 12870</strain>
    </source>
</reference>
<keyword evidence="3" id="KW-1185">Reference proteome</keyword>
<dbReference type="AlphaFoldDB" id="A0A8J3DKV3"/>
<organism evidence="2 3">
    <name type="scientific">Cerasicoccus arenae</name>
    <dbReference type="NCBI Taxonomy" id="424488"/>
    <lineage>
        <taxon>Bacteria</taxon>
        <taxon>Pseudomonadati</taxon>
        <taxon>Verrucomicrobiota</taxon>
        <taxon>Opitutia</taxon>
        <taxon>Puniceicoccales</taxon>
        <taxon>Cerasicoccaceae</taxon>
        <taxon>Cerasicoccus</taxon>
    </lineage>
</organism>
<feature type="compositionally biased region" description="Basic residues" evidence="1">
    <location>
        <begin position="152"/>
        <end position="174"/>
    </location>
</feature>
<comment type="caution">
    <text evidence="2">The sequence shown here is derived from an EMBL/GenBank/DDBJ whole genome shotgun (WGS) entry which is preliminary data.</text>
</comment>
<dbReference type="EMBL" id="BMXG01000027">
    <property type="protein sequence ID" value="GHC11967.1"/>
    <property type="molecule type" value="Genomic_DNA"/>
</dbReference>
<evidence type="ECO:0008006" key="4">
    <source>
        <dbReference type="Google" id="ProtNLM"/>
    </source>
</evidence>
<evidence type="ECO:0000256" key="1">
    <source>
        <dbReference type="SAM" id="MobiDB-lite"/>
    </source>
</evidence>
<feature type="region of interest" description="Disordered" evidence="1">
    <location>
        <begin position="135"/>
        <end position="174"/>
    </location>
</feature>
<sequence>MSLLQLDDYFLTRLNVEFHLPDDEVDIDKHSLGLDYDVLKHETDAQLRLVKLRVKYKQLTADGSSVGYDVDCKINGQFRIPDDLSDDANKRESIVHVNGISILYSTLRGVLGGLSGSFIDGRICLPTIAPHEVAKTVQDRKRKDEEAAKKASPNKKSAKKKAAKKAVKKAIKKT</sequence>
<name>A0A8J3DKV3_9BACT</name>